<accession>A0ACB8SEM5</accession>
<protein>
    <submittedName>
        <fullName evidence="1">Uncharacterized protein</fullName>
    </submittedName>
</protein>
<gene>
    <name evidence="1" type="ORF">BV25DRAFT_1843268</name>
</gene>
<comment type="caution">
    <text evidence="1">The sequence shown here is derived from an EMBL/GenBank/DDBJ whole genome shotgun (WGS) entry which is preliminary data.</text>
</comment>
<keyword evidence="2" id="KW-1185">Reference proteome</keyword>
<reference evidence="1" key="1">
    <citation type="submission" date="2021-03" db="EMBL/GenBank/DDBJ databases">
        <authorList>
            <consortium name="DOE Joint Genome Institute"/>
            <person name="Ahrendt S."/>
            <person name="Looney B.P."/>
            <person name="Miyauchi S."/>
            <person name="Morin E."/>
            <person name="Drula E."/>
            <person name="Courty P.E."/>
            <person name="Chicoki N."/>
            <person name="Fauchery L."/>
            <person name="Kohler A."/>
            <person name="Kuo A."/>
            <person name="Labutti K."/>
            <person name="Pangilinan J."/>
            <person name="Lipzen A."/>
            <person name="Riley R."/>
            <person name="Andreopoulos W."/>
            <person name="He G."/>
            <person name="Johnson J."/>
            <person name="Barry K.W."/>
            <person name="Grigoriev I.V."/>
            <person name="Nagy L."/>
            <person name="Hibbett D."/>
            <person name="Henrissat B."/>
            <person name="Matheny P.B."/>
            <person name="Labbe J."/>
            <person name="Martin F."/>
        </authorList>
    </citation>
    <scope>NUCLEOTIDE SEQUENCE</scope>
    <source>
        <strain evidence="1">HHB10654</strain>
    </source>
</reference>
<evidence type="ECO:0000313" key="2">
    <source>
        <dbReference type="Proteomes" id="UP000814140"/>
    </source>
</evidence>
<dbReference type="Proteomes" id="UP000814140">
    <property type="component" value="Unassembled WGS sequence"/>
</dbReference>
<evidence type="ECO:0000313" key="1">
    <source>
        <dbReference type="EMBL" id="KAI0054999.1"/>
    </source>
</evidence>
<organism evidence="1 2">
    <name type="scientific">Artomyces pyxidatus</name>
    <dbReference type="NCBI Taxonomy" id="48021"/>
    <lineage>
        <taxon>Eukaryota</taxon>
        <taxon>Fungi</taxon>
        <taxon>Dikarya</taxon>
        <taxon>Basidiomycota</taxon>
        <taxon>Agaricomycotina</taxon>
        <taxon>Agaricomycetes</taxon>
        <taxon>Russulales</taxon>
        <taxon>Auriscalpiaceae</taxon>
        <taxon>Artomyces</taxon>
    </lineage>
</organism>
<reference evidence="1" key="2">
    <citation type="journal article" date="2022" name="New Phytol.">
        <title>Evolutionary transition to the ectomycorrhizal habit in the genomes of a hyperdiverse lineage of mushroom-forming fungi.</title>
        <authorList>
            <person name="Looney B."/>
            <person name="Miyauchi S."/>
            <person name="Morin E."/>
            <person name="Drula E."/>
            <person name="Courty P.E."/>
            <person name="Kohler A."/>
            <person name="Kuo A."/>
            <person name="LaButti K."/>
            <person name="Pangilinan J."/>
            <person name="Lipzen A."/>
            <person name="Riley R."/>
            <person name="Andreopoulos W."/>
            <person name="He G."/>
            <person name="Johnson J."/>
            <person name="Nolan M."/>
            <person name="Tritt A."/>
            <person name="Barry K.W."/>
            <person name="Grigoriev I.V."/>
            <person name="Nagy L.G."/>
            <person name="Hibbett D."/>
            <person name="Henrissat B."/>
            <person name="Matheny P.B."/>
            <person name="Labbe J."/>
            <person name="Martin F.M."/>
        </authorList>
    </citation>
    <scope>NUCLEOTIDE SEQUENCE</scope>
    <source>
        <strain evidence="1">HHB10654</strain>
    </source>
</reference>
<dbReference type="EMBL" id="MU277321">
    <property type="protein sequence ID" value="KAI0054999.1"/>
    <property type="molecule type" value="Genomic_DNA"/>
</dbReference>
<proteinExistence type="predicted"/>
<name>A0ACB8SEM5_9AGAM</name>
<sequence length="298" mass="33243">MTDSVSFDESRSAAQQANPVSWFATQSRHLPPTSFSSNAQKSERGGDEVGACCEGDRRLGSRVIREEEDGLTAGSEGNRKLLPLDAFPERPAPLKEVFGSREWFFYIRRHSKSSPKLASFKTSDKMIQSNVSFVEPFSLLLDRSRLLWKLEFTKRSAILSDDFANAMFRSNATFLVILRGKKKREAGYSQRPSPCPPSLPLDMLGHESCVLTLRRVGRNSHDRRAAHEIARRQHQERKGERTERCTALHDLLQSLATVKGVLTAVVEGGENVGRSVNVGFLVQGIEVGGTAKMVPDRR</sequence>